<organism evidence="13 14">
    <name type="scientific">Lysobacter arenosi</name>
    <dbReference type="NCBI Taxonomy" id="2795387"/>
    <lineage>
        <taxon>Bacteria</taxon>
        <taxon>Pseudomonadati</taxon>
        <taxon>Pseudomonadota</taxon>
        <taxon>Gammaproteobacteria</taxon>
        <taxon>Lysobacterales</taxon>
        <taxon>Lysobacteraceae</taxon>
        <taxon>Lysobacter</taxon>
    </lineage>
</organism>
<evidence type="ECO:0000256" key="7">
    <source>
        <dbReference type="ARBA" id="ARBA00022723"/>
    </source>
</evidence>
<evidence type="ECO:0000256" key="8">
    <source>
        <dbReference type="ARBA" id="ARBA00022827"/>
    </source>
</evidence>
<dbReference type="PIRSF" id="PIRSF006268">
    <property type="entry name" value="ApbE"/>
    <property type="match status" value="1"/>
</dbReference>
<comment type="catalytic activity">
    <reaction evidence="11 12">
        <text>L-threonyl-[protein] + FAD = FMN-L-threonyl-[protein] + AMP + H(+)</text>
        <dbReference type="Rhea" id="RHEA:36847"/>
        <dbReference type="Rhea" id="RHEA-COMP:11060"/>
        <dbReference type="Rhea" id="RHEA-COMP:11061"/>
        <dbReference type="ChEBI" id="CHEBI:15378"/>
        <dbReference type="ChEBI" id="CHEBI:30013"/>
        <dbReference type="ChEBI" id="CHEBI:57692"/>
        <dbReference type="ChEBI" id="CHEBI:74257"/>
        <dbReference type="ChEBI" id="CHEBI:456215"/>
        <dbReference type="EC" id="2.7.1.180"/>
    </reaction>
</comment>
<keyword evidence="8 12" id="KW-0274">FAD</keyword>
<evidence type="ECO:0000256" key="3">
    <source>
        <dbReference type="ARBA" id="ARBA00011955"/>
    </source>
</evidence>
<evidence type="ECO:0000256" key="10">
    <source>
        <dbReference type="ARBA" id="ARBA00031306"/>
    </source>
</evidence>
<evidence type="ECO:0000256" key="2">
    <source>
        <dbReference type="ARBA" id="ARBA00008282"/>
    </source>
</evidence>
<dbReference type="Proteomes" id="UP000663400">
    <property type="component" value="Chromosome"/>
</dbReference>
<protein>
    <recommendedName>
        <fullName evidence="4 12">FAD:protein FMN transferase</fullName>
        <ecNumber evidence="3 12">2.7.1.180</ecNumber>
    </recommendedName>
    <alternativeName>
        <fullName evidence="10 12">Flavin transferase</fullName>
    </alternativeName>
</protein>
<dbReference type="SUPFAM" id="SSF143631">
    <property type="entry name" value="ApbE-like"/>
    <property type="match status" value="1"/>
</dbReference>
<accession>A0ABX7RBF2</accession>
<dbReference type="RefSeq" id="WP_200604319.1">
    <property type="nucleotide sequence ID" value="NZ_CP071517.1"/>
</dbReference>
<dbReference type="GO" id="GO:0016740">
    <property type="term" value="F:transferase activity"/>
    <property type="evidence" value="ECO:0007669"/>
    <property type="project" value="UniProtKB-KW"/>
</dbReference>
<dbReference type="PANTHER" id="PTHR30040:SF2">
    <property type="entry name" value="FAD:PROTEIN FMN TRANSFERASE"/>
    <property type="match status" value="1"/>
</dbReference>
<evidence type="ECO:0000256" key="12">
    <source>
        <dbReference type="PIRNR" id="PIRNR006268"/>
    </source>
</evidence>
<comment type="cofactor">
    <cofactor evidence="1">
        <name>Mg(2+)</name>
        <dbReference type="ChEBI" id="CHEBI:18420"/>
    </cofactor>
</comment>
<evidence type="ECO:0000313" key="14">
    <source>
        <dbReference type="Proteomes" id="UP000663400"/>
    </source>
</evidence>
<keyword evidence="9 12" id="KW-0460">Magnesium</keyword>
<dbReference type="InterPro" id="IPR003374">
    <property type="entry name" value="ApbE-like_sf"/>
</dbReference>
<evidence type="ECO:0000256" key="1">
    <source>
        <dbReference type="ARBA" id="ARBA00001946"/>
    </source>
</evidence>
<evidence type="ECO:0000256" key="5">
    <source>
        <dbReference type="ARBA" id="ARBA00022630"/>
    </source>
</evidence>
<evidence type="ECO:0000256" key="9">
    <source>
        <dbReference type="ARBA" id="ARBA00022842"/>
    </source>
</evidence>
<dbReference type="Pfam" id="PF02424">
    <property type="entry name" value="ApbE"/>
    <property type="match status" value="1"/>
</dbReference>
<dbReference type="EC" id="2.7.1.180" evidence="3 12"/>
<keyword evidence="14" id="KW-1185">Reference proteome</keyword>
<dbReference type="Gene3D" id="3.10.520.10">
    <property type="entry name" value="ApbE-like domains"/>
    <property type="match status" value="1"/>
</dbReference>
<reference evidence="13 14" key="1">
    <citation type="submission" date="2021-02" db="EMBL/GenBank/DDBJ databases">
        <title>Lysobacter arenosi sp. nov., isolated from soil of gangwondo yeongwol, south Korea.</title>
        <authorList>
            <person name="Kim K.R."/>
            <person name="Kim K.H."/>
            <person name="Jeon C.O."/>
        </authorList>
    </citation>
    <scope>NUCLEOTIDE SEQUENCE [LARGE SCALE GENOMIC DNA]</scope>
    <source>
        <strain evidence="13 14">R7</strain>
    </source>
</reference>
<dbReference type="EMBL" id="CP071517">
    <property type="protein sequence ID" value="QSX75070.1"/>
    <property type="molecule type" value="Genomic_DNA"/>
</dbReference>
<dbReference type="InterPro" id="IPR024932">
    <property type="entry name" value="ApbE"/>
</dbReference>
<keyword evidence="6 12" id="KW-0808">Transferase</keyword>
<comment type="similarity">
    <text evidence="2 12">Belongs to the ApbE family.</text>
</comment>
<gene>
    <name evidence="13" type="ORF">HIV01_000375</name>
</gene>
<evidence type="ECO:0000256" key="4">
    <source>
        <dbReference type="ARBA" id="ARBA00016337"/>
    </source>
</evidence>
<keyword evidence="7 12" id="KW-0479">Metal-binding</keyword>
<keyword evidence="5 12" id="KW-0285">Flavoprotein</keyword>
<sequence length="322" mass="34059">MQAAGNDRGAVDILGGATMGTTWSVKLVARPHTDLHALHSRIQARLDDVIAQMSNWTAHSDLSRFNAAAAGSWHPLRDDFWTVLTCALDIARASDGAYDPTVGAIADAWGFGPSGRRDMPQDVPADVLDSVGWQRLVVDAQTRRVLQPGGTQLDLCAIAKGFAVDAVAAQLQSDGIDSALVEVGGELYGRGRKPDGTPWRVIVEACSGDEDDDNQARVIDLDGLAVATSGDRWHRVERDGQRYSHTIDPRSGRPALGAPAAVTVAAASAMLADGWATALTVMGAEDGHAFACRHDLAARFVVSASGGQDERMTPAFAELLQA</sequence>
<evidence type="ECO:0000256" key="11">
    <source>
        <dbReference type="ARBA" id="ARBA00048540"/>
    </source>
</evidence>
<evidence type="ECO:0000313" key="13">
    <source>
        <dbReference type="EMBL" id="QSX75070.1"/>
    </source>
</evidence>
<name>A0ABX7RBF2_9GAMM</name>
<proteinExistence type="inferred from homology"/>
<evidence type="ECO:0000256" key="6">
    <source>
        <dbReference type="ARBA" id="ARBA00022679"/>
    </source>
</evidence>
<dbReference type="PANTHER" id="PTHR30040">
    <property type="entry name" value="THIAMINE BIOSYNTHESIS LIPOPROTEIN APBE"/>
    <property type="match status" value="1"/>
</dbReference>